<reference evidence="1 2" key="1">
    <citation type="submission" date="2014-11" db="EMBL/GenBank/DDBJ databases">
        <title>Genetic blueprint of the zoonotic pathogen Toxocara canis.</title>
        <authorList>
            <person name="Zhu X.-Q."/>
            <person name="Korhonen P.K."/>
            <person name="Cai H."/>
            <person name="Young N.D."/>
            <person name="Nejsum P."/>
            <person name="von Samson-Himmelstjerna G."/>
            <person name="Boag P.R."/>
            <person name="Tan P."/>
            <person name="Li Q."/>
            <person name="Min J."/>
            <person name="Yang Y."/>
            <person name="Wang X."/>
            <person name="Fang X."/>
            <person name="Hall R.S."/>
            <person name="Hofmann A."/>
            <person name="Sternberg P.W."/>
            <person name="Jex A.R."/>
            <person name="Gasser R.B."/>
        </authorList>
    </citation>
    <scope>NUCLEOTIDE SEQUENCE [LARGE SCALE GENOMIC DNA]</scope>
    <source>
        <strain evidence="1">PN_DK_2014</strain>
    </source>
</reference>
<dbReference type="EMBL" id="JPKZ01001141">
    <property type="protein sequence ID" value="KHN83712.1"/>
    <property type="molecule type" value="Genomic_DNA"/>
</dbReference>
<keyword evidence="2" id="KW-1185">Reference proteome</keyword>
<dbReference type="Proteomes" id="UP000031036">
    <property type="component" value="Unassembled WGS sequence"/>
</dbReference>
<proteinExistence type="predicted"/>
<sequence>MRCRGPADCNAHDRVAFPPTHLTTMTRALPSHFYTSMRHYGRTPRNSNAAAASLLAMKVRSYVLRCKKSCR</sequence>
<gene>
    <name evidence="1" type="ORF">Tcan_07672</name>
</gene>
<evidence type="ECO:0000313" key="1">
    <source>
        <dbReference type="EMBL" id="KHN83712.1"/>
    </source>
</evidence>
<protein>
    <submittedName>
        <fullName evidence="1">Uncharacterized protein</fullName>
    </submittedName>
</protein>
<comment type="caution">
    <text evidence="1">The sequence shown here is derived from an EMBL/GenBank/DDBJ whole genome shotgun (WGS) entry which is preliminary data.</text>
</comment>
<name>A0A0B2VQM3_TOXCA</name>
<evidence type="ECO:0000313" key="2">
    <source>
        <dbReference type="Proteomes" id="UP000031036"/>
    </source>
</evidence>
<accession>A0A0B2VQM3</accession>
<organism evidence="1 2">
    <name type="scientific">Toxocara canis</name>
    <name type="common">Canine roundworm</name>
    <dbReference type="NCBI Taxonomy" id="6265"/>
    <lineage>
        <taxon>Eukaryota</taxon>
        <taxon>Metazoa</taxon>
        <taxon>Ecdysozoa</taxon>
        <taxon>Nematoda</taxon>
        <taxon>Chromadorea</taxon>
        <taxon>Rhabditida</taxon>
        <taxon>Spirurina</taxon>
        <taxon>Ascaridomorpha</taxon>
        <taxon>Ascaridoidea</taxon>
        <taxon>Toxocaridae</taxon>
        <taxon>Toxocara</taxon>
    </lineage>
</organism>
<dbReference type="AlphaFoldDB" id="A0A0B2VQM3"/>